<dbReference type="AlphaFoldDB" id="A0A402BE60"/>
<name>A0A402BE60_9CHLR</name>
<gene>
    <name evidence="1" type="ORF">KDA_50210</name>
</gene>
<sequence>MDKAARILFDIDGPLAMKNEEVLVRLYAQYLHLDISEQELEYVTSIQAFKRLTGVQAFKAAAGTVKYEYLLELLVFLPEHLI</sequence>
<dbReference type="Proteomes" id="UP000287171">
    <property type="component" value="Unassembled WGS sequence"/>
</dbReference>
<accession>A0A402BE60</accession>
<comment type="caution">
    <text evidence="1">The sequence shown here is derived from an EMBL/GenBank/DDBJ whole genome shotgun (WGS) entry which is preliminary data.</text>
</comment>
<protein>
    <submittedName>
        <fullName evidence="1">Uncharacterized protein</fullName>
    </submittedName>
</protein>
<proteinExistence type="predicted"/>
<keyword evidence="2" id="KW-1185">Reference proteome</keyword>
<evidence type="ECO:0000313" key="1">
    <source>
        <dbReference type="EMBL" id="GCE29537.1"/>
    </source>
</evidence>
<reference evidence="2" key="1">
    <citation type="submission" date="2018-12" db="EMBL/GenBank/DDBJ databases">
        <title>Tengunoibacter tsumagoiensis gen. nov., sp. nov., Dictyobacter kobayashii sp. nov., D. alpinus sp. nov., and D. joshuensis sp. nov. and description of Dictyobacteraceae fam. nov. within the order Ktedonobacterales isolated from Tengu-no-mugimeshi.</title>
        <authorList>
            <person name="Wang C.M."/>
            <person name="Zheng Y."/>
            <person name="Sakai Y."/>
            <person name="Toyoda A."/>
            <person name="Minakuchi Y."/>
            <person name="Abe K."/>
            <person name="Yokota A."/>
            <person name="Yabe S."/>
        </authorList>
    </citation>
    <scope>NUCLEOTIDE SEQUENCE [LARGE SCALE GENOMIC DNA]</scope>
    <source>
        <strain evidence="2">Uno16</strain>
    </source>
</reference>
<dbReference type="EMBL" id="BIFT01000002">
    <property type="protein sequence ID" value="GCE29537.1"/>
    <property type="molecule type" value="Genomic_DNA"/>
</dbReference>
<dbReference type="OrthoDB" id="156618at2"/>
<dbReference type="RefSeq" id="WP_126629780.1">
    <property type="nucleotide sequence ID" value="NZ_BIFT01000002.1"/>
</dbReference>
<evidence type="ECO:0000313" key="2">
    <source>
        <dbReference type="Proteomes" id="UP000287171"/>
    </source>
</evidence>
<organism evidence="1 2">
    <name type="scientific">Dictyobacter alpinus</name>
    <dbReference type="NCBI Taxonomy" id="2014873"/>
    <lineage>
        <taxon>Bacteria</taxon>
        <taxon>Bacillati</taxon>
        <taxon>Chloroflexota</taxon>
        <taxon>Ktedonobacteria</taxon>
        <taxon>Ktedonobacterales</taxon>
        <taxon>Dictyobacteraceae</taxon>
        <taxon>Dictyobacter</taxon>
    </lineage>
</organism>